<protein>
    <submittedName>
        <fullName evidence="2">Uncharacterized protein</fullName>
    </submittedName>
</protein>
<reference evidence="3" key="1">
    <citation type="journal article" date="2020" name="Stud. Mycol.">
        <title>101 Dothideomycetes genomes: A test case for predicting lifestyles and emergence of pathogens.</title>
        <authorList>
            <person name="Haridas S."/>
            <person name="Albert R."/>
            <person name="Binder M."/>
            <person name="Bloem J."/>
            <person name="LaButti K."/>
            <person name="Salamov A."/>
            <person name="Andreopoulos B."/>
            <person name="Baker S."/>
            <person name="Barry K."/>
            <person name="Bills G."/>
            <person name="Bluhm B."/>
            <person name="Cannon C."/>
            <person name="Castanera R."/>
            <person name="Culley D."/>
            <person name="Daum C."/>
            <person name="Ezra D."/>
            <person name="Gonzalez J."/>
            <person name="Henrissat B."/>
            <person name="Kuo A."/>
            <person name="Liang C."/>
            <person name="Lipzen A."/>
            <person name="Lutzoni F."/>
            <person name="Magnuson J."/>
            <person name="Mondo S."/>
            <person name="Nolan M."/>
            <person name="Ohm R."/>
            <person name="Pangilinan J."/>
            <person name="Park H.-J."/>
            <person name="Ramirez L."/>
            <person name="Alfaro M."/>
            <person name="Sun H."/>
            <person name="Tritt A."/>
            <person name="Yoshinaga Y."/>
            <person name="Zwiers L.-H."/>
            <person name="Turgeon B."/>
            <person name="Goodwin S."/>
            <person name="Spatafora J."/>
            <person name="Crous P."/>
            <person name="Grigoriev I."/>
        </authorList>
    </citation>
    <scope>NUCLEOTIDE SEQUENCE [LARGE SCALE GENOMIC DNA]</scope>
    <source>
        <strain evidence="3">CBS 304.66</strain>
    </source>
</reference>
<dbReference type="AlphaFoldDB" id="A0A9P4MZR6"/>
<sequence>MSSWYSWNRFQTDTGLWASHLLLSLIAAIHLENGTSIPVAQVHGSPGCQDFMRKNNTSASTEAGTFCRLLPQALDRLPPAITSNIDICRNADATHTKALLVTLKAATESYLRTNICYAALSLHVLEHKVNVAHEALGPRPPPAFDEKPWTILAIDYSVHWFNVGLYAVGEHGIVDPVEGYVRGPRVDEDNQLDALRDTLGHLFAHPPAEIRLPEELRHLIVYSGDAKNHEFRRILAEALLNVQLPTQHTRDLLRDANVSSSVFDGPVYTAYTAHVHMDTVNSKMNAPSAFGCKWRTKLYSEDRTEL</sequence>
<evidence type="ECO:0000256" key="1">
    <source>
        <dbReference type="SAM" id="SignalP"/>
    </source>
</evidence>
<comment type="caution">
    <text evidence="2">The sequence shown here is derived from an EMBL/GenBank/DDBJ whole genome shotgun (WGS) entry which is preliminary data.</text>
</comment>
<keyword evidence="3" id="KW-1185">Reference proteome</keyword>
<dbReference type="EMBL" id="ML986698">
    <property type="protein sequence ID" value="KAF2259768.1"/>
    <property type="molecule type" value="Genomic_DNA"/>
</dbReference>
<evidence type="ECO:0000313" key="2">
    <source>
        <dbReference type="EMBL" id="KAF2259768.1"/>
    </source>
</evidence>
<dbReference type="OrthoDB" id="3643156at2759"/>
<name>A0A9P4MZR6_9PLEO</name>
<gene>
    <name evidence="2" type="ORF">CC78DRAFT_620735</name>
</gene>
<proteinExistence type="predicted"/>
<dbReference type="Proteomes" id="UP000800093">
    <property type="component" value="Unassembled WGS sequence"/>
</dbReference>
<organism evidence="2 3">
    <name type="scientific">Lojkania enalia</name>
    <dbReference type="NCBI Taxonomy" id="147567"/>
    <lineage>
        <taxon>Eukaryota</taxon>
        <taxon>Fungi</taxon>
        <taxon>Dikarya</taxon>
        <taxon>Ascomycota</taxon>
        <taxon>Pezizomycotina</taxon>
        <taxon>Dothideomycetes</taxon>
        <taxon>Pleosporomycetidae</taxon>
        <taxon>Pleosporales</taxon>
        <taxon>Pleosporales incertae sedis</taxon>
        <taxon>Lojkania</taxon>
    </lineage>
</organism>
<feature type="signal peptide" evidence="1">
    <location>
        <begin position="1"/>
        <end position="36"/>
    </location>
</feature>
<keyword evidence="1" id="KW-0732">Signal</keyword>
<evidence type="ECO:0000313" key="3">
    <source>
        <dbReference type="Proteomes" id="UP000800093"/>
    </source>
</evidence>
<accession>A0A9P4MZR6</accession>
<feature type="chain" id="PRO_5040407160" evidence="1">
    <location>
        <begin position="37"/>
        <end position="306"/>
    </location>
</feature>